<feature type="domain" description="PgaA membrane beta barrel" evidence="2">
    <location>
        <begin position="547"/>
        <end position="841"/>
    </location>
</feature>
<dbReference type="Gene3D" id="1.25.40.10">
    <property type="entry name" value="Tetratricopeptide repeat domain"/>
    <property type="match status" value="2"/>
</dbReference>
<protein>
    <submittedName>
        <fullName evidence="3">Poly-beta-1,6 N-acetyl-D-glucosamine export porin PgaA</fullName>
    </submittedName>
</protein>
<dbReference type="EMBL" id="CP054569">
    <property type="protein sequence ID" value="QKQ48324.1"/>
    <property type="molecule type" value="Genomic_DNA"/>
</dbReference>
<dbReference type="SUPFAM" id="SSF48452">
    <property type="entry name" value="TPR-like"/>
    <property type="match status" value="2"/>
</dbReference>
<dbReference type="NCBIfam" id="TIGR03939">
    <property type="entry name" value="PGA_TPR_OMP"/>
    <property type="match status" value="1"/>
</dbReference>
<dbReference type="InterPro" id="IPR023870">
    <property type="entry name" value="PGA_export_porin_PgaA"/>
</dbReference>
<dbReference type="GO" id="GO:1901515">
    <property type="term" value="F:poly-beta-1,6-N-acetyl-D-glucosamine transmembrane transporter activity"/>
    <property type="evidence" value="ECO:0007669"/>
    <property type="project" value="InterPro"/>
</dbReference>
<accession>A0A6N0JMM0</accession>
<gene>
    <name evidence="3" type="primary">pgaA</name>
    <name evidence="3" type="ORF">FOC81_17145</name>
</gene>
<sequence>MPCKGRPSGTAADRRAPRRAASRPPSPRAGTGLSLLAACAALAPALALSSPSPDYDSLIARARAGEYEPALAMLREQGPAAGQRAIQDRIVIAGWAGRPAEAAAAYEMLPAGATPPAEVQLAAARAYRDLQRWPEALAAYRAGLRLHPGLPAFQAGEIMTLADAGQAQPALAAGERWVARQPRNVDARLALAYVHARQNRPFDALHQADQARDIAPDTPYVQREYIRALQRARMADVALARAYEHPGLFDAASMRRLEADAVAQQVRLASMPTRNEAERFVIADRALARYDELIPAWRDLGDAARDDVLRARIDRLHALHARVRMADLVREYEALQAEGAQVPRYALNDVASAYLYLREPEKAGDIYRQVAADGALRDDDPVDRLSNETGLYYSLAEAEAFDEAADTLASTRDDYPAWVYAKGQPSRIPNDLKLERLQTDAAASLMADDAETAQRSLEDMVREAPNNSTLLAQLAATYRARSLPRASERSLKMAETLTPRNVGVENGQGFGALELQEWRQAEALSQDTISRSPENLSSRRLARLWEVHNKAELRITGYRGLASDSPVSGSGDFGIDAVVYSKPLDYNWRVFGGGGYAAGDFEEGRGNYRWVRTGVEWRGRDLTVEGEVSTHDYGHGVKPGLRLTAAYDVDDHWQVGGSAEWMSRETPLRALASGVSSNSLSGFVRWRANERREWTLALSPSHFSDGNDRWSLGLNGRERVYTAPHLKADLEFDISTQRNSGGSDVPYFNPRSDLMLLPGLRLTHTLYRRYETAWEQIGTVGAGTYTQQDHGTGGVFALGYGQRYRANDVLDMGAMITGISRPYDGDRERELRIVFDLAYRF</sequence>
<evidence type="ECO:0000313" key="4">
    <source>
        <dbReference type="Proteomes" id="UP000509782"/>
    </source>
</evidence>
<dbReference type="SMART" id="SM00028">
    <property type="entry name" value="TPR"/>
    <property type="match status" value="3"/>
</dbReference>
<dbReference type="AlphaFoldDB" id="A0A6N0JMM0"/>
<proteinExistence type="predicted"/>
<dbReference type="InterPro" id="IPR019734">
    <property type="entry name" value="TPR_rpt"/>
</dbReference>
<name>A0A6N0JMM0_ACHDE</name>
<organism evidence="3 4">
    <name type="scientific">Achromobacter denitrificans</name>
    <name type="common">Alcaligenes denitrificans</name>
    <dbReference type="NCBI Taxonomy" id="32002"/>
    <lineage>
        <taxon>Bacteria</taxon>
        <taxon>Pseudomonadati</taxon>
        <taxon>Pseudomonadota</taxon>
        <taxon>Betaproteobacteria</taxon>
        <taxon>Burkholderiales</taxon>
        <taxon>Alcaligenaceae</taxon>
        <taxon>Achromobacter</taxon>
    </lineage>
</organism>
<reference evidence="3 4" key="1">
    <citation type="submission" date="2020-05" db="EMBL/GenBank/DDBJ databases">
        <title>FDA dAtabase for Regulatory Grade micrObial Sequences (FDA-ARGOS): Supporting development and validation of Infectious Disease Dx tests.</title>
        <authorList>
            <person name="Sproer C."/>
            <person name="Gronow S."/>
            <person name="Severitt S."/>
            <person name="Schroder I."/>
            <person name="Tallon L."/>
            <person name="Sadzewicz L."/>
            <person name="Zhao X."/>
            <person name="Vavikolanu K."/>
            <person name="Mehta A."/>
            <person name="Aluvathingal J."/>
            <person name="Nadendla S."/>
            <person name="Myers T."/>
            <person name="Yan Y."/>
            <person name="Sichtig H."/>
        </authorList>
    </citation>
    <scope>NUCLEOTIDE SEQUENCE [LARGE SCALE GENOMIC DNA]</scope>
    <source>
        <strain evidence="3 4">FDAARGOS_787</strain>
    </source>
</reference>
<evidence type="ECO:0000256" key="1">
    <source>
        <dbReference type="SAM" id="MobiDB-lite"/>
    </source>
</evidence>
<evidence type="ECO:0000259" key="2">
    <source>
        <dbReference type="Pfam" id="PF21197"/>
    </source>
</evidence>
<dbReference type="Proteomes" id="UP000509782">
    <property type="component" value="Chromosome"/>
</dbReference>
<dbReference type="InterPro" id="IPR011990">
    <property type="entry name" value="TPR-like_helical_dom_sf"/>
</dbReference>
<dbReference type="InterPro" id="IPR049003">
    <property type="entry name" value="PgaA_barrel"/>
</dbReference>
<dbReference type="Pfam" id="PF21197">
    <property type="entry name" value="PgaA_barrel"/>
    <property type="match status" value="1"/>
</dbReference>
<feature type="region of interest" description="Disordered" evidence="1">
    <location>
        <begin position="1"/>
        <end position="29"/>
    </location>
</feature>
<evidence type="ECO:0000313" key="3">
    <source>
        <dbReference type="EMBL" id="QKQ48324.1"/>
    </source>
</evidence>